<dbReference type="PANTHER" id="PTHR21562:SF67">
    <property type="entry name" value="PECTIN ACETYLESTERASE"/>
    <property type="match status" value="1"/>
</dbReference>
<gene>
    <name evidence="7" type="ORF">CLAU1311_LOCUS4159</name>
</gene>
<feature type="signal peptide" evidence="5">
    <location>
        <begin position="1"/>
        <end position="29"/>
    </location>
</feature>
<keyword evidence="4 5" id="KW-0134">Cell wall</keyword>
<comment type="similarity">
    <text evidence="3 5">Belongs to the pectinacetylesterase family.</text>
</comment>
<evidence type="ECO:0000256" key="4">
    <source>
        <dbReference type="ARBA" id="ARBA00022512"/>
    </source>
</evidence>
<organism evidence="7">
    <name type="scientific">Chloropicon laureae</name>
    <dbReference type="NCBI Taxonomy" id="464258"/>
    <lineage>
        <taxon>Eukaryota</taxon>
        <taxon>Viridiplantae</taxon>
        <taxon>Chlorophyta</taxon>
        <taxon>Chloropicophyceae</taxon>
        <taxon>Chloropicales</taxon>
        <taxon>Chloropicaceae</taxon>
        <taxon>Chloropicon</taxon>
    </lineage>
</organism>
<keyword evidence="5" id="KW-0732">Signal</keyword>
<feature type="region of interest" description="Disordered" evidence="6">
    <location>
        <begin position="407"/>
        <end position="430"/>
    </location>
</feature>
<dbReference type="PANTHER" id="PTHR21562">
    <property type="entry name" value="NOTUM-RELATED"/>
    <property type="match status" value="1"/>
</dbReference>
<dbReference type="GO" id="GO:0016787">
    <property type="term" value="F:hydrolase activity"/>
    <property type="evidence" value="ECO:0007669"/>
    <property type="project" value="UniProtKB-KW"/>
</dbReference>
<dbReference type="InterPro" id="IPR029058">
    <property type="entry name" value="AB_hydrolase_fold"/>
</dbReference>
<comment type="function">
    <text evidence="1 5">Hydrolyzes acetyl esters in homogalacturonan regions of pectin. In type I primary cell wall, galacturonic acid residues of pectin can be acetylated at the O-2 and O-3 positions. Decreasing the degree of acetylation of pectin gels in vitro alters their physical properties.</text>
</comment>
<dbReference type="EC" id="3.1.1.-" evidence="5"/>
<reference evidence="7" key="1">
    <citation type="submission" date="2021-01" db="EMBL/GenBank/DDBJ databases">
        <authorList>
            <person name="Corre E."/>
            <person name="Pelletier E."/>
            <person name="Niang G."/>
            <person name="Scheremetjew M."/>
            <person name="Finn R."/>
            <person name="Kale V."/>
            <person name="Holt S."/>
            <person name="Cochrane G."/>
            <person name="Meng A."/>
            <person name="Brown T."/>
            <person name="Cohen L."/>
        </authorList>
    </citation>
    <scope>NUCLEOTIDE SEQUENCE</scope>
    <source>
        <strain evidence="7">RCC856</strain>
    </source>
</reference>
<dbReference type="EMBL" id="HBHU01006406">
    <property type="protein sequence ID" value="CAE0018515.1"/>
    <property type="molecule type" value="Transcribed_RNA"/>
</dbReference>
<evidence type="ECO:0000256" key="1">
    <source>
        <dbReference type="ARBA" id="ARBA00003534"/>
    </source>
</evidence>
<accession>A0A7S2Z2W9</accession>
<sequence length="441" mass="47288">MAFGSGSGSKAGLLVALISATALLHVCAALQPLAQGIANLGDLLEEELGNPVRSALGGLSPADGYAGLNLELLSDAPKHGAACLDGSPPGYYFRPGSGSGASSFLLFVDGGGWCYDEDACFERSFTILGSSSAWPPYKPASLMFPMVSADPAVNPFHNWNIVELAYCDGASFSGDLDGSVVVKGKPLYFRGRKILSYILRHLRETKGLQDADRVLLAGCSAGALASILNADSIASSLAPKTDFKVIPFSGFFPRATTFSGVPWFEGVVRNVARMQNVSASLSPRCVANQSPGKEWECLFAEKAYEYVASPIFLVNSVFDSWTIQNIYNVTAEFPRSQADQLVPFLNERASHVWDLISRSGTWQRRGNGGFLNACVTHCWGCCEASGWAKVTDARGRTVKEAVEDWSFHSGGHNREDQRSPKPCQLSDDPPYNCNPTCPTAA</sequence>
<comment type="subcellular location">
    <subcellularLocation>
        <location evidence="2 5">Secreted</location>
        <location evidence="2 5">Cell wall</location>
    </subcellularLocation>
</comment>
<keyword evidence="5" id="KW-0378">Hydrolase</keyword>
<evidence type="ECO:0000256" key="3">
    <source>
        <dbReference type="ARBA" id="ARBA00005784"/>
    </source>
</evidence>
<dbReference type="AlphaFoldDB" id="A0A7S2Z2W9"/>
<dbReference type="SUPFAM" id="SSF53474">
    <property type="entry name" value="alpha/beta-Hydrolases"/>
    <property type="match status" value="1"/>
</dbReference>
<name>A0A7S2Z2W9_9CHLO</name>
<keyword evidence="5" id="KW-0964">Secreted</keyword>
<dbReference type="Pfam" id="PF03283">
    <property type="entry name" value="PAE"/>
    <property type="match status" value="1"/>
</dbReference>
<evidence type="ECO:0000313" key="7">
    <source>
        <dbReference type="EMBL" id="CAE0018515.1"/>
    </source>
</evidence>
<feature type="compositionally biased region" description="Basic and acidic residues" evidence="6">
    <location>
        <begin position="407"/>
        <end position="419"/>
    </location>
</feature>
<dbReference type="GO" id="GO:0071555">
    <property type="term" value="P:cell wall organization"/>
    <property type="evidence" value="ECO:0007669"/>
    <property type="project" value="UniProtKB-KW"/>
</dbReference>
<proteinExistence type="inferred from homology"/>
<dbReference type="InterPro" id="IPR004963">
    <property type="entry name" value="PAE/NOTUM"/>
</dbReference>
<evidence type="ECO:0000256" key="6">
    <source>
        <dbReference type="SAM" id="MobiDB-lite"/>
    </source>
</evidence>
<feature type="chain" id="PRO_5031593708" description="Pectin acetylesterase" evidence="5">
    <location>
        <begin position="30"/>
        <end position="441"/>
    </location>
</feature>
<evidence type="ECO:0000256" key="2">
    <source>
        <dbReference type="ARBA" id="ARBA00004191"/>
    </source>
</evidence>
<keyword evidence="5" id="KW-0961">Cell wall biogenesis/degradation</keyword>
<protein>
    <recommendedName>
        <fullName evidence="5">Pectin acetylesterase</fullName>
        <ecNumber evidence="5">3.1.1.-</ecNumber>
    </recommendedName>
</protein>
<evidence type="ECO:0000256" key="5">
    <source>
        <dbReference type="RuleBase" id="RU363114"/>
    </source>
</evidence>